<evidence type="ECO:0000313" key="1">
    <source>
        <dbReference type="EMBL" id="ETW98327.1"/>
    </source>
</evidence>
<gene>
    <name evidence="1" type="ORF">ETSY2_43000</name>
</gene>
<accession>W4LK40</accession>
<organism evidence="1 2">
    <name type="scientific">Candidatus Entotheonella gemina</name>
    <dbReference type="NCBI Taxonomy" id="1429439"/>
    <lineage>
        <taxon>Bacteria</taxon>
        <taxon>Pseudomonadati</taxon>
        <taxon>Nitrospinota/Tectimicrobiota group</taxon>
        <taxon>Candidatus Tectimicrobiota</taxon>
        <taxon>Candidatus Entotheonellia</taxon>
        <taxon>Candidatus Entotheonellales</taxon>
        <taxon>Candidatus Entotheonellaceae</taxon>
        <taxon>Candidatus Entotheonella</taxon>
    </lineage>
</organism>
<comment type="caution">
    <text evidence="1">The sequence shown here is derived from an EMBL/GenBank/DDBJ whole genome shotgun (WGS) entry which is preliminary data.</text>
</comment>
<name>W4LK40_9BACT</name>
<sequence length="73" mass="7845">MDRAFVSSCQTPCLVLAGNDAAHPYAIAEEIAQLFPNAEFIAEWKEGAALTSAASRIKAFLAEYMPVRASIKA</sequence>
<dbReference type="EMBL" id="AZHX01001957">
    <property type="protein sequence ID" value="ETW98327.1"/>
    <property type="molecule type" value="Genomic_DNA"/>
</dbReference>
<dbReference type="Proteomes" id="UP000019140">
    <property type="component" value="Unassembled WGS sequence"/>
</dbReference>
<keyword evidence="2" id="KW-1185">Reference proteome</keyword>
<protein>
    <submittedName>
        <fullName evidence="1">Uncharacterized protein</fullName>
    </submittedName>
</protein>
<evidence type="ECO:0000313" key="2">
    <source>
        <dbReference type="Proteomes" id="UP000019140"/>
    </source>
</evidence>
<dbReference type="HOGENOM" id="CLU_2697747_0_0_7"/>
<proteinExistence type="predicted"/>
<dbReference type="AlphaFoldDB" id="W4LK40"/>
<reference evidence="1 2" key="1">
    <citation type="journal article" date="2014" name="Nature">
        <title>An environmental bacterial taxon with a large and distinct metabolic repertoire.</title>
        <authorList>
            <person name="Wilson M.C."/>
            <person name="Mori T."/>
            <person name="Ruckert C."/>
            <person name="Uria A.R."/>
            <person name="Helf M.J."/>
            <person name="Takada K."/>
            <person name="Gernert C."/>
            <person name="Steffens U.A."/>
            <person name="Heycke N."/>
            <person name="Schmitt S."/>
            <person name="Rinke C."/>
            <person name="Helfrich E.J."/>
            <person name="Brachmann A.O."/>
            <person name="Gurgui C."/>
            <person name="Wakimoto T."/>
            <person name="Kracht M."/>
            <person name="Crusemann M."/>
            <person name="Hentschel U."/>
            <person name="Abe I."/>
            <person name="Matsunaga S."/>
            <person name="Kalinowski J."/>
            <person name="Takeyama H."/>
            <person name="Piel J."/>
        </authorList>
    </citation>
    <scope>NUCLEOTIDE SEQUENCE [LARGE SCALE GENOMIC DNA]</scope>
    <source>
        <strain evidence="2">TSY2</strain>
    </source>
</reference>